<evidence type="ECO:0000313" key="3">
    <source>
        <dbReference type="EMBL" id="NIA52693.1"/>
    </source>
</evidence>
<proteinExistence type="predicted"/>
<dbReference type="Proteomes" id="UP000716322">
    <property type="component" value="Unassembled WGS sequence"/>
</dbReference>
<gene>
    <name evidence="3" type="ORF">HAV22_03355</name>
</gene>
<accession>A0ABX0P800</accession>
<evidence type="ECO:0000256" key="1">
    <source>
        <dbReference type="SAM" id="SignalP"/>
    </source>
</evidence>
<keyword evidence="4" id="KW-1185">Reference proteome</keyword>
<keyword evidence="1" id="KW-0732">Signal</keyword>
<reference evidence="3 4" key="1">
    <citation type="submission" date="2020-03" db="EMBL/GenBank/DDBJ databases">
        <title>Genome sequence of strain Massilia sp. TW-1.</title>
        <authorList>
            <person name="Chaudhary D.K."/>
        </authorList>
    </citation>
    <scope>NUCLEOTIDE SEQUENCE [LARGE SCALE GENOMIC DNA]</scope>
    <source>
        <strain evidence="3 4">TW-1</strain>
    </source>
</reference>
<dbReference type="InterPro" id="IPR013424">
    <property type="entry name" value="Ice-binding_C"/>
</dbReference>
<feature type="domain" description="Ice-binding protein C-terminal" evidence="2">
    <location>
        <begin position="185"/>
        <end position="200"/>
    </location>
</feature>
<evidence type="ECO:0000259" key="2">
    <source>
        <dbReference type="Pfam" id="PF07589"/>
    </source>
</evidence>
<sequence length="211" mass="21995">MSIRNKLLAALVTGCFATSAMATVSYSTGIDANHDGKDDQFTLNGASAYLVTATAAGWPVLPDSSITTGKYISWNPVQSGRSASTLKDQVYKYTFQFNWSGAALTTGMDFRWVSDDYLTDVTLNGVSLGINNVGASQVWKISNATSVTGNVAAGINTLQFIVGNTGGGATGLAADFTINGDASFVPEPGSFALFGLGLALIPALRKRSTRA</sequence>
<dbReference type="NCBIfam" id="TIGR02595">
    <property type="entry name" value="PEP_CTERM"/>
    <property type="match status" value="1"/>
</dbReference>
<feature type="signal peptide" evidence="1">
    <location>
        <begin position="1"/>
        <end position="22"/>
    </location>
</feature>
<dbReference type="RefSeq" id="WP_166856536.1">
    <property type="nucleotide sequence ID" value="NZ_JAAQOM010000002.1"/>
</dbReference>
<protein>
    <submittedName>
        <fullName evidence="3">PEP-CTERM sorting domain-containing protein</fullName>
    </submittedName>
</protein>
<dbReference type="Pfam" id="PF07589">
    <property type="entry name" value="PEP-CTERM"/>
    <property type="match status" value="1"/>
</dbReference>
<evidence type="ECO:0000313" key="4">
    <source>
        <dbReference type="Proteomes" id="UP000716322"/>
    </source>
</evidence>
<organism evidence="3 4">
    <name type="scientific">Telluria antibiotica</name>
    <dbReference type="NCBI Taxonomy" id="2717319"/>
    <lineage>
        <taxon>Bacteria</taxon>
        <taxon>Pseudomonadati</taxon>
        <taxon>Pseudomonadota</taxon>
        <taxon>Betaproteobacteria</taxon>
        <taxon>Burkholderiales</taxon>
        <taxon>Oxalobacteraceae</taxon>
        <taxon>Telluria group</taxon>
        <taxon>Telluria</taxon>
    </lineage>
</organism>
<name>A0ABX0P800_9BURK</name>
<dbReference type="Gene3D" id="2.60.120.260">
    <property type="entry name" value="Galactose-binding domain-like"/>
    <property type="match status" value="1"/>
</dbReference>
<dbReference type="EMBL" id="JAAQOM010000002">
    <property type="protein sequence ID" value="NIA52693.1"/>
    <property type="molecule type" value="Genomic_DNA"/>
</dbReference>
<feature type="chain" id="PRO_5046875595" evidence="1">
    <location>
        <begin position="23"/>
        <end position="211"/>
    </location>
</feature>
<comment type="caution">
    <text evidence="3">The sequence shown here is derived from an EMBL/GenBank/DDBJ whole genome shotgun (WGS) entry which is preliminary data.</text>
</comment>